<keyword evidence="6" id="KW-1185">Reference proteome</keyword>
<dbReference type="EMBL" id="FQTY01000005">
    <property type="protein sequence ID" value="SHE72209.1"/>
    <property type="molecule type" value="Genomic_DNA"/>
</dbReference>
<keyword evidence="2" id="KW-0238">DNA-binding</keyword>
<dbReference type="GO" id="GO:0003677">
    <property type="term" value="F:DNA binding"/>
    <property type="evidence" value="ECO:0007669"/>
    <property type="project" value="UniProtKB-KW"/>
</dbReference>
<dbReference type="Pfam" id="PF01022">
    <property type="entry name" value="HTH_5"/>
    <property type="match status" value="1"/>
</dbReference>
<keyword evidence="1" id="KW-0805">Transcription regulation</keyword>
<reference evidence="6" key="1">
    <citation type="submission" date="2016-11" db="EMBL/GenBank/DDBJ databases">
        <authorList>
            <person name="Varghese N."/>
            <person name="Submissions S."/>
        </authorList>
    </citation>
    <scope>NUCLEOTIDE SEQUENCE [LARGE SCALE GENOMIC DNA]</scope>
    <source>
        <strain evidence="6">DSM 18095</strain>
    </source>
</reference>
<dbReference type="SMART" id="SM00418">
    <property type="entry name" value="HTH_ARSR"/>
    <property type="match status" value="1"/>
</dbReference>
<dbReference type="InterPro" id="IPR036390">
    <property type="entry name" value="WH_DNA-bd_sf"/>
</dbReference>
<evidence type="ECO:0000256" key="3">
    <source>
        <dbReference type="ARBA" id="ARBA00023163"/>
    </source>
</evidence>
<keyword evidence="3" id="KW-0804">Transcription</keyword>
<dbReference type="SUPFAM" id="SSF46785">
    <property type="entry name" value="Winged helix' DNA-binding domain"/>
    <property type="match status" value="1"/>
</dbReference>
<dbReference type="PROSITE" id="PS50987">
    <property type="entry name" value="HTH_ARSR_2"/>
    <property type="match status" value="1"/>
</dbReference>
<dbReference type="InterPro" id="IPR011991">
    <property type="entry name" value="ArsR-like_HTH"/>
</dbReference>
<dbReference type="InterPro" id="IPR001845">
    <property type="entry name" value="HTH_ArsR_DNA-bd_dom"/>
</dbReference>
<sequence>MNKSYTDYAFLLKALGDETRIKIFHMLSKGELCACNLLEEFHITQPTLSYHMKILCESRLVNGRKDGIWMKYSINMDSLKLLKNLFNDISEDMNKSNSKLNNI</sequence>
<dbReference type="Gene3D" id="1.10.10.10">
    <property type="entry name" value="Winged helix-like DNA-binding domain superfamily/Winged helix DNA-binding domain"/>
    <property type="match status" value="1"/>
</dbReference>
<dbReference type="PANTHER" id="PTHR33154">
    <property type="entry name" value="TRANSCRIPTIONAL REGULATOR, ARSR FAMILY"/>
    <property type="match status" value="1"/>
</dbReference>
<gene>
    <name evidence="5" type="ORF">SAMN02745784_01621</name>
</gene>
<evidence type="ECO:0000259" key="4">
    <source>
        <dbReference type="PROSITE" id="PS50987"/>
    </source>
</evidence>
<dbReference type="InterPro" id="IPR036388">
    <property type="entry name" value="WH-like_DNA-bd_sf"/>
</dbReference>
<dbReference type="PRINTS" id="PR00778">
    <property type="entry name" value="HTHARSR"/>
</dbReference>
<dbReference type="GO" id="GO:0003700">
    <property type="term" value="F:DNA-binding transcription factor activity"/>
    <property type="evidence" value="ECO:0007669"/>
    <property type="project" value="InterPro"/>
</dbReference>
<dbReference type="STRING" id="1123404.SAMN02745784_01621"/>
<feature type="domain" description="HTH arsR-type" evidence="4">
    <location>
        <begin position="1"/>
        <end position="94"/>
    </location>
</feature>
<dbReference type="NCBIfam" id="NF033788">
    <property type="entry name" value="HTH_metalloreg"/>
    <property type="match status" value="1"/>
</dbReference>
<dbReference type="PANTHER" id="PTHR33154:SF18">
    <property type="entry name" value="ARSENICAL RESISTANCE OPERON REPRESSOR"/>
    <property type="match status" value="1"/>
</dbReference>
<evidence type="ECO:0000256" key="2">
    <source>
        <dbReference type="ARBA" id="ARBA00023125"/>
    </source>
</evidence>
<dbReference type="AlphaFoldDB" id="A0A1M4VTA6"/>
<organism evidence="5 6">
    <name type="scientific">Tissierella praeacuta DSM 18095</name>
    <dbReference type="NCBI Taxonomy" id="1123404"/>
    <lineage>
        <taxon>Bacteria</taxon>
        <taxon>Bacillati</taxon>
        <taxon>Bacillota</taxon>
        <taxon>Tissierellia</taxon>
        <taxon>Tissierellales</taxon>
        <taxon>Tissierellaceae</taxon>
        <taxon>Tissierella</taxon>
    </lineage>
</organism>
<evidence type="ECO:0000256" key="1">
    <source>
        <dbReference type="ARBA" id="ARBA00023015"/>
    </source>
</evidence>
<dbReference type="InterPro" id="IPR051081">
    <property type="entry name" value="HTH_MetalResp_TranReg"/>
</dbReference>
<dbReference type="CDD" id="cd00090">
    <property type="entry name" value="HTH_ARSR"/>
    <property type="match status" value="1"/>
</dbReference>
<protein>
    <submittedName>
        <fullName evidence="5">Transcriptional regulator, ArsR family</fullName>
    </submittedName>
</protein>
<dbReference type="RefSeq" id="WP_072975196.1">
    <property type="nucleotide sequence ID" value="NZ_FQTY01000005.1"/>
</dbReference>
<proteinExistence type="predicted"/>
<accession>A0A1M4VTA6</accession>
<evidence type="ECO:0000313" key="5">
    <source>
        <dbReference type="EMBL" id="SHE72209.1"/>
    </source>
</evidence>
<name>A0A1M4VTA6_9FIRM</name>
<dbReference type="GeneID" id="90993655"/>
<evidence type="ECO:0000313" key="6">
    <source>
        <dbReference type="Proteomes" id="UP000184114"/>
    </source>
</evidence>
<dbReference type="Proteomes" id="UP000184114">
    <property type="component" value="Unassembled WGS sequence"/>
</dbReference>